<evidence type="ECO:0000256" key="6">
    <source>
        <dbReference type="ARBA" id="ARBA00023315"/>
    </source>
</evidence>
<keyword evidence="4 8" id="KW-0028">Amino-acid biosynthesis</keyword>
<dbReference type="GO" id="GO:0005737">
    <property type="term" value="C:cytoplasm"/>
    <property type="evidence" value="ECO:0007669"/>
    <property type="project" value="UniProtKB-SubCell"/>
</dbReference>
<dbReference type="EMBL" id="DRKP01000070">
    <property type="protein sequence ID" value="HEB96030.1"/>
    <property type="molecule type" value="Genomic_DNA"/>
</dbReference>
<dbReference type="CDD" id="cd04301">
    <property type="entry name" value="NAT_SF"/>
    <property type="match status" value="1"/>
</dbReference>
<evidence type="ECO:0000256" key="4">
    <source>
        <dbReference type="ARBA" id="ARBA00022605"/>
    </source>
</evidence>
<evidence type="ECO:0000259" key="9">
    <source>
        <dbReference type="PROSITE" id="PS51186"/>
    </source>
</evidence>
<evidence type="ECO:0000256" key="3">
    <source>
        <dbReference type="ARBA" id="ARBA00022571"/>
    </source>
</evidence>
<dbReference type="InterPro" id="IPR000182">
    <property type="entry name" value="GNAT_dom"/>
</dbReference>
<name>A0A831RN71_9GAMM</name>
<keyword evidence="8" id="KW-0963">Cytoplasm</keyword>
<dbReference type="HAMAP" id="MF_01105">
    <property type="entry name" value="N_acetyl_glu_synth"/>
    <property type="match status" value="1"/>
</dbReference>
<feature type="domain" description="N-acetyltransferase" evidence="9">
    <location>
        <begin position="296"/>
        <end position="435"/>
    </location>
</feature>
<protein>
    <recommendedName>
        <fullName evidence="8">Amino-acid acetyltransferase</fullName>
        <ecNumber evidence="8">2.3.1.1</ecNumber>
    </recommendedName>
    <alternativeName>
        <fullName evidence="8">N-acetylglutamate synthase</fullName>
        <shortName evidence="8">AGS</shortName>
        <shortName evidence="8">NAGS</shortName>
    </alternativeName>
</protein>
<dbReference type="InterPro" id="IPR001048">
    <property type="entry name" value="Asp/Glu/Uridylate_kinase"/>
</dbReference>
<dbReference type="Proteomes" id="UP000886251">
    <property type="component" value="Unassembled WGS sequence"/>
</dbReference>
<dbReference type="SUPFAM" id="SSF53633">
    <property type="entry name" value="Carbamate kinase-like"/>
    <property type="match status" value="1"/>
</dbReference>
<dbReference type="SUPFAM" id="SSF55729">
    <property type="entry name" value="Acyl-CoA N-acyltransferases (Nat)"/>
    <property type="match status" value="1"/>
</dbReference>
<evidence type="ECO:0000256" key="1">
    <source>
        <dbReference type="ARBA" id="ARBA00004925"/>
    </source>
</evidence>
<keyword evidence="6 8" id="KW-0012">Acyltransferase</keyword>
<dbReference type="Gene3D" id="3.40.1160.10">
    <property type="entry name" value="Acetylglutamate kinase-like"/>
    <property type="match status" value="1"/>
</dbReference>
<reference evidence="10" key="1">
    <citation type="journal article" date="2020" name="mSystems">
        <title>Genome- and Community-Level Interaction Insights into Carbon Utilization and Element Cycling Functions of Hydrothermarchaeota in Hydrothermal Sediment.</title>
        <authorList>
            <person name="Zhou Z."/>
            <person name="Liu Y."/>
            <person name="Xu W."/>
            <person name="Pan J."/>
            <person name="Luo Z.H."/>
            <person name="Li M."/>
        </authorList>
    </citation>
    <scope>NUCLEOTIDE SEQUENCE [LARGE SCALE GENOMIC DNA]</scope>
    <source>
        <strain evidence="10">HyVt-443</strain>
    </source>
</reference>
<dbReference type="Pfam" id="PF00583">
    <property type="entry name" value="Acetyltransf_1"/>
    <property type="match status" value="1"/>
</dbReference>
<evidence type="ECO:0000256" key="2">
    <source>
        <dbReference type="ARBA" id="ARBA00009145"/>
    </source>
</evidence>
<dbReference type="AlphaFoldDB" id="A0A831RN71"/>
<dbReference type="PIRSF" id="PIRSF000423">
    <property type="entry name" value="ArgA"/>
    <property type="match status" value="1"/>
</dbReference>
<dbReference type="UniPathway" id="UPA00068">
    <property type="reaction ID" value="UER00106"/>
</dbReference>
<proteinExistence type="inferred from homology"/>
<dbReference type="EC" id="2.3.1.1" evidence="8"/>
<dbReference type="Gene3D" id="3.40.630.30">
    <property type="match status" value="1"/>
</dbReference>
<dbReference type="InterPro" id="IPR010167">
    <property type="entry name" value="NH2A_AcTrfase"/>
</dbReference>
<dbReference type="InterPro" id="IPR036393">
    <property type="entry name" value="AceGlu_kinase-like_sf"/>
</dbReference>
<dbReference type="InterPro" id="IPR033719">
    <property type="entry name" value="NAGS_kin"/>
</dbReference>
<organism evidence="10">
    <name type="scientific">Sedimenticola thiotaurini</name>
    <dbReference type="NCBI Taxonomy" id="1543721"/>
    <lineage>
        <taxon>Bacteria</taxon>
        <taxon>Pseudomonadati</taxon>
        <taxon>Pseudomonadota</taxon>
        <taxon>Gammaproteobacteria</taxon>
        <taxon>Chromatiales</taxon>
        <taxon>Sedimenticolaceae</taxon>
        <taxon>Sedimenticola</taxon>
    </lineage>
</organism>
<accession>A0A831RN71</accession>
<dbReference type="GO" id="GO:0004042">
    <property type="term" value="F:L-glutamate N-acetyltransferase activity"/>
    <property type="evidence" value="ECO:0007669"/>
    <property type="project" value="UniProtKB-UniRule"/>
</dbReference>
<dbReference type="InterPro" id="IPR016181">
    <property type="entry name" value="Acyl_CoA_acyltransferase"/>
</dbReference>
<evidence type="ECO:0000256" key="7">
    <source>
        <dbReference type="ARBA" id="ARBA00048372"/>
    </source>
</evidence>
<comment type="caution">
    <text evidence="10">The sequence shown here is derived from an EMBL/GenBank/DDBJ whole genome shotgun (WGS) entry which is preliminary data.</text>
</comment>
<comment type="catalytic activity">
    <reaction evidence="7 8">
        <text>L-glutamate + acetyl-CoA = N-acetyl-L-glutamate + CoA + H(+)</text>
        <dbReference type="Rhea" id="RHEA:24292"/>
        <dbReference type="ChEBI" id="CHEBI:15378"/>
        <dbReference type="ChEBI" id="CHEBI:29985"/>
        <dbReference type="ChEBI" id="CHEBI:44337"/>
        <dbReference type="ChEBI" id="CHEBI:57287"/>
        <dbReference type="ChEBI" id="CHEBI:57288"/>
        <dbReference type="EC" id="2.3.1.1"/>
    </reaction>
</comment>
<sequence length="443" mass="48774">MAKNKKSSRDPFVDWFRNSSPYIHAHRGRTFVIAFGGEAVADAAFAGLIHDIALLQGLGIRLVLVHGARPQIEERLRLRGAEMQVVGGLRITDDAALACVKEAAGAVRVEIEALLSMGLANSPMAGARIRVASGNFVTARPIGVRDGVDFCHTGRVRRVDAEAIRKVLDAGAITLIPPLGYSPTGEVFNLSAADVAGSVAAALHADKLILLLEEPGLKDRRGSAPTNVIPAELEALMRRRRRMPEELRQQLLAAVDACRRGVRRIHLLNRRLDGALLKELFTRDGAGTMLTASHYEGVRDARLEDVGGILGLLAPLEEQGVLVRRSRERLEAEIDHFAVIELDGMVIGCAALYPYPEERMAELACVAVHPDYRNGQRGDILLQQMEQRALEQGIERLFVLTTQTAHWFLERGFEPLPVARLPVARRRLYNFKRNSKVFVKVLA</sequence>
<evidence type="ECO:0000313" key="10">
    <source>
        <dbReference type="EMBL" id="HEB96030.1"/>
    </source>
</evidence>
<dbReference type="PANTHER" id="PTHR30602:SF12">
    <property type="entry name" value="AMINO-ACID ACETYLTRANSFERASE NAGS1, CHLOROPLASTIC-RELATED"/>
    <property type="match status" value="1"/>
</dbReference>
<dbReference type="Pfam" id="PF00696">
    <property type="entry name" value="AA_kinase"/>
    <property type="match status" value="1"/>
</dbReference>
<dbReference type="CDD" id="cd04237">
    <property type="entry name" value="AAK_NAGS-ABP"/>
    <property type="match status" value="1"/>
</dbReference>
<comment type="similarity">
    <text evidence="2 8">Belongs to the acetyltransferase family. ArgA subfamily.</text>
</comment>
<evidence type="ECO:0000256" key="5">
    <source>
        <dbReference type="ARBA" id="ARBA00022679"/>
    </source>
</evidence>
<dbReference type="PROSITE" id="PS51186">
    <property type="entry name" value="GNAT"/>
    <property type="match status" value="1"/>
</dbReference>
<evidence type="ECO:0000256" key="8">
    <source>
        <dbReference type="HAMAP-Rule" id="MF_01105"/>
    </source>
</evidence>
<keyword evidence="3 8" id="KW-0055">Arginine biosynthesis</keyword>
<comment type="subcellular location">
    <subcellularLocation>
        <location evidence="8">Cytoplasm</location>
    </subcellularLocation>
</comment>
<dbReference type="NCBIfam" id="NF003641">
    <property type="entry name" value="PRK05279.1"/>
    <property type="match status" value="1"/>
</dbReference>
<gene>
    <name evidence="8" type="primary">argA</name>
    <name evidence="10" type="ORF">ENI96_06335</name>
</gene>
<dbReference type="PANTHER" id="PTHR30602">
    <property type="entry name" value="AMINO-ACID ACETYLTRANSFERASE"/>
    <property type="match status" value="1"/>
</dbReference>
<dbReference type="GO" id="GO:0006526">
    <property type="term" value="P:L-arginine biosynthetic process"/>
    <property type="evidence" value="ECO:0007669"/>
    <property type="project" value="UniProtKB-UniRule"/>
</dbReference>
<comment type="miscellaneous">
    <text evidence="8">In bacteria which possess the bifunctional enzyme ornithine acetyltransferase/N-acetylglutamate synthase (ArgJ), ArgA fulfills an anaplerotic role.</text>
</comment>
<keyword evidence="5 8" id="KW-0808">Transferase</keyword>
<dbReference type="NCBIfam" id="TIGR01890">
    <property type="entry name" value="N-Ac-Glu-synth"/>
    <property type="match status" value="1"/>
</dbReference>
<comment type="pathway">
    <text evidence="1 8">Amino-acid biosynthesis; L-arginine biosynthesis; N(2)-acetyl-L-ornithine from L-glutamate: step 1/4.</text>
</comment>